<evidence type="ECO:0000256" key="1">
    <source>
        <dbReference type="SAM" id="Phobius"/>
    </source>
</evidence>
<feature type="transmembrane region" description="Helical" evidence="1">
    <location>
        <begin position="70"/>
        <end position="91"/>
    </location>
</feature>
<feature type="transmembrane region" description="Helical" evidence="1">
    <location>
        <begin position="111"/>
        <end position="133"/>
    </location>
</feature>
<gene>
    <name evidence="2" type="ORF">RS84_03716</name>
</gene>
<keyword evidence="1" id="KW-0812">Transmembrane</keyword>
<proteinExistence type="predicted"/>
<sequence>MVLAALVSAGACVAARRAVPWQGRQAAIVMAVAMLALAVRDVPPGTGLLLGAILVVSAMIGTVGVRGTRAAAACCHRALASLAMAMCAFQGASTDHVSASVAHTGHGFTGVLAVIGVVGVAGVVLWTIVTEWFVECARPARAARLLAIESWAMSAGLVVMGWPL</sequence>
<keyword evidence="1" id="KW-0472">Membrane</keyword>
<name>A0A0M2HQ67_9MICO</name>
<dbReference type="EMBL" id="JYJB01000010">
    <property type="protein sequence ID" value="KJL47068.1"/>
    <property type="molecule type" value="Genomic_DNA"/>
</dbReference>
<evidence type="ECO:0008006" key="4">
    <source>
        <dbReference type="Google" id="ProtNLM"/>
    </source>
</evidence>
<evidence type="ECO:0000313" key="3">
    <source>
        <dbReference type="Proteomes" id="UP000033900"/>
    </source>
</evidence>
<comment type="caution">
    <text evidence="2">The sequence shown here is derived from an EMBL/GenBank/DDBJ whole genome shotgun (WGS) entry which is preliminary data.</text>
</comment>
<keyword evidence="1" id="KW-1133">Transmembrane helix</keyword>
<dbReference type="PATRIC" id="fig|273678.4.peg.3709"/>
<feature type="transmembrane region" description="Helical" evidence="1">
    <location>
        <begin position="145"/>
        <end position="162"/>
    </location>
</feature>
<dbReference type="Proteomes" id="UP000033900">
    <property type="component" value="Unassembled WGS sequence"/>
</dbReference>
<organism evidence="2 3">
    <name type="scientific">Microbacterium hydrocarbonoxydans</name>
    <dbReference type="NCBI Taxonomy" id="273678"/>
    <lineage>
        <taxon>Bacteria</taxon>
        <taxon>Bacillati</taxon>
        <taxon>Actinomycetota</taxon>
        <taxon>Actinomycetes</taxon>
        <taxon>Micrococcales</taxon>
        <taxon>Microbacteriaceae</taxon>
        <taxon>Microbacterium</taxon>
    </lineage>
</organism>
<feature type="transmembrane region" description="Helical" evidence="1">
    <location>
        <begin position="42"/>
        <end position="63"/>
    </location>
</feature>
<keyword evidence="3" id="KW-1185">Reference proteome</keyword>
<dbReference type="AlphaFoldDB" id="A0A0M2HQ67"/>
<accession>A0A0M2HQ67</accession>
<evidence type="ECO:0000313" key="2">
    <source>
        <dbReference type="EMBL" id="KJL47068.1"/>
    </source>
</evidence>
<protein>
    <recommendedName>
        <fullName evidence="4">DUF5134 domain-containing protein</fullName>
    </recommendedName>
</protein>
<reference evidence="2 3" key="1">
    <citation type="submission" date="2015-02" db="EMBL/GenBank/DDBJ databases">
        <title>Draft genome sequences of ten Microbacterium spp. with emphasis on heavy metal contaminated environments.</title>
        <authorList>
            <person name="Corretto E."/>
        </authorList>
    </citation>
    <scope>NUCLEOTIDE SEQUENCE [LARGE SCALE GENOMIC DNA]</scope>
    <source>
        <strain evidence="2 3">SA35</strain>
    </source>
</reference>
<dbReference type="STRING" id="273678.RS84_03716"/>